<evidence type="ECO:0000313" key="1">
    <source>
        <dbReference type="EMBL" id="RGK38002.1"/>
    </source>
</evidence>
<organism evidence="1 2">
    <name type="scientific">Agathobacter rectalis</name>
    <dbReference type="NCBI Taxonomy" id="39491"/>
    <lineage>
        <taxon>Bacteria</taxon>
        <taxon>Bacillati</taxon>
        <taxon>Bacillota</taxon>
        <taxon>Clostridia</taxon>
        <taxon>Lachnospirales</taxon>
        <taxon>Lachnospiraceae</taxon>
        <taxon>Agathobacter</taxon>
    </lineage>
</organism>
<name>A0A3E4LLK2_9FIRM</name>
<proteinExistence type="predicted"/>
<dbReference type="EMBL" id="QSQP01000046">
    <property type="protein sequence ID" value="RGK38002.1"/>
    <property type="molecule type" value="Genomic_DNA"/>
</dbReference>
<reference evidence="1 2" key="1">
    <citation type="submission" date="2018-08" db="EMBL/GenBank/DDBJ databases">
        <title>A genome reference for cultivated species of the human gut microbiota.</title>
        <authorList>
            <person name="Zou Y."/>
            <person name="Xue W."/>
            <person name="Luo G."/>
        </authorList>
    </citation>
    <scope>NUCLEOTIDE SEQUENCE [LARGE SCALE GENOMIC DNA]</scope>
    <source>
        <strain evidence="1 2">TF11-15AC</strain>
    </source>
</reference>
<sequence>MKTVTDVNTVNQLLTYSKQAEAGIHQKAIQMLLGVGNNKKQDSLSISDAARGFSKQSIAVLIDKNANISNSELAYYFANYNNSSAILDAI</sequence>
<dbReference type="AlphaFoldDB" id="A0A3E4LLK2"/>
<accession>A0A3E4LLK2</accession>
<dbReference type="Proteomes" id="UP000261052">
    <property type="component" value="Unassembled WGS sequence"/>
</dbReference>
<feature type="non-terminal residue" evidence="1">
    <location>
        <position position="90"/>
    </location>
</feature>
<protein>
    <submittedName>
        <fullName evidence="1">Uncharacterized protein</fullName>
    </submittedName>
</protein>
<evidence type="ECO:0000313" key="2">
    <source>
        <dbReference type="Proteomes" id="UP000261052"/>
    </source>
</evidence>
<gene>
    <name evidence="1" type="ORF">DXD13_16110</name>
</gene>
<comment type="caution">
    <text evidence="1">The sequence shown here is derived from an EMBL/GenBank/DDBJ whole genome shotgun (WGS) entry which is preliminary data.</text>
</comment>